<name>A0A7X1DWZ7_9PSED</name>
<dbReference type="NCBIfam" id="TIGR01707">
    <property type="entry name" value="gspI"/>
    <property type="match status" value="1"/>
</dbReference>
<dbReference type="EMBL" id="JAAXCZ010000002">
    <property type="protein sequence ID" value="MBC2380311.1"/>
    <property type="molecule type" value="Genomic_DNA"/>
</dbReference>
<dbReference type="Gene3D" id="3.30.1300.30">
    <property type="entry name" value="GSPII I/J protein-like"/>
    <property type="match status" value="1"/>
</dbReference>
<dbReference type="Proteomes" id="UP000534677">
    <property type="component" value="Unassembled WGS sequence"/>
</dbReference>
<dbReference type="GO" id="GO:0015627">
    <property type="term" value="C:type II protein secretion system complex"/>
    <property type="evidence" value="ECO:0007669"/>
    <property type="project" value="UniProtKB-UniRule"/>
</dbReference>
<dbReference type="GO" id="GO:0005886">
    <property type="term" value="C:plasma membrane"/>
    <property type="evidence" value="ECO:0007669"/>
    <property type="project" value="UniProtKB-SubCell"/>
</dbReference>
<evidence type="ECO:0000313" key="4">
    <source>
        <dbReference type="EMBL" id="MBC2405338.1"/>
    </source>
</evidence>
<dbReference type="AlphaFoldDB" id="A0A7X1DWZ7"/>
<dbReference type="SUPFAM" id="SSF54523">
    <property type="entry name" value="Pili subunits"/>
    <property type="match status" value="1"/>
</dbReference>
<protein>
    <recommendedName>
        <fullName evidence="1">Type II secretion system protein I</fullName>
        <shortName evidence="1">T2SS minor pseudopilin I</shortName>
    </recommendedName>
</protein>
<dbReference type="Proteomes" id="UP000520513">
    <property type="component" value="Unassembled WGS sequence"/>
</dbReference>
<dbReference type="InterPro" id="IPR045584">
    <property type="entry name" value="Pilin-like"/>
</dbReference>
<keyword evidence="6" id="KW-1185">Reference proteome</keyword>
<comment type="function">
    <text evidence="1">Component of the type II secretion system required for the energy-dependent secretion of extracellular factors such as proteases and toxins from the periplasm.</text>
</comment>
<dbReference type="InterPro" id="IPR003413">
    <property type="entry name" value="T2SS_GspI_C"/>
</dbReference>
<keyword evidence="1" id="KW-1003">Cell membrane</keyword>
<reference evidence="5 6" key="1">
    <citation type="submission" date="2020-04" db="EMBL/GenBank/DDBJ databases">
        <title>Pseudomonas crami sp. nov., a novel proteolytic bacterial species isolated from cream.</title>
        <authorList>
            <person name="Hofmann K."/>
            <person name="Woller A."/>
            <person name="Huptas C."/>
            <person name="Wenning M."/>
            <person name="Scherer S."/>
            <person name="Doll E.V."/>
        </authorList>
    </citation>
    <scope>NUCLEOTIDE SEQUENCE [LARGE SCALE GENOMIC DNA]</scope>
    <source>
        <strain evidence="3 6">WS 5096</strain>
        <strain evidence="4 5">WS 5106</strain>
    </source>
</reference>
<comment type="caution">
    <text evidence="4">The sequence shown here is derived from an EMBL/GenBank/DDBJ whole genome shotgun (WGS) entry which is preliminary data.</text>
</comment>
<organism evidence="4 5">
    <name type="scientific">Pseudomonas cremoris</name>
    <dbReference type="NCBI Taxonomy" id="2724178"/>
    <lineage>
        <taxon>Bacteria</taxon>
        <taxon>Pseudomonadati</taxon>
        <taxon>Pseudomonadota</taxon>
        <taxon>Gammaproteobacteria</taxon>
        <taxon>Pseudomonadales</taxon>
        <taxon>Pseudomonadaceae</taxon>
        <taxon>Pseudomonas</taxon>
    </lineage>
</organism>
<dbReference type="InterPro" id="IPR010052">
    <property type="entry name" value="T2SS_protein-GspI"/>
</dbReference>
<evidence type="ECO:0000313" key="6">
    <source>
        <dbReference type="Proteomes" id="UP000534677"/>
    </source>
</evidence>
<keyword evidence="1" id="KW-0488">Methylation</keyword>
<comment type="subunit">
    <text evidence="1">Type II secretion is composed of four main components: the outer membrane complex, the inner membrane complex, the cytoplasmic secretion ATPase and the periplasm-spanning pseudopilus.</text>
</comment>
<keyword evidence="1" id="KW-0997">Cell inner membrane</keyword>
<accession>A0A7X1DWZ7</accession>
<dbReference type="EMBL" id="JAAXCY010000002">
    <property type="protein sequence ID" value="MBC2405338.1"/>
    <property type="molecule type" value="Genomic_DNA"/>
</dbReference>
<gene>
    <name evidence="4" type="primary">gspI</name>
    <name evidence="3" type="ORF">HF209_05105</name>
    <name evidence="4" type="ORF">HF257_04930</name>
</gene>
<comment type="subcellular location">
    <subcellularLocation>
        <location evidence="1">Cell inner membrane</location>
        <topology evidence="1">Single-pass membrane protein</topology>
    </subcellularLocation>
</comment>
<evidence type="ECO:0000256" key="1">
    <source>
        <dbReference type="RuleBase" id="RU368030"/>
    </source>
</evidence>
<evidence type="ECO:0000313" key="5">
    <source>
        <dbReference type="Proteomes" id="UP000520513"/>
    </source>
</evidence>
<proteinExistence type="inferred from homology"/>
<comment type="similarity">
    <text evidence="1">Belongs to the GSP I family.</text>
</comment>
<keyword evidence="1" id="KW-0472">Membrane</keyword>
<dbReference type="GO" id="GO:0015628">
    <property type="term" value="P:protein secretion by the type II secretion system"/>
    <property type="evidence" value="ECO:0007669"/>
    <property type="project" value="UniProtKB-UniRule"/>
</dbReference>
<feature type="domain" description="Type II secretion system protein GspI C-terminal" evidence="2">
    <location>
        <begin position="28"/>
        <end position="103"/>
    </location>
</feature>
<evidence type="ECO:0000259" key="2">
    <source>
        <dbReference type="Pfam" id="PF02501"/>
    </source>
</evidence>
<evidence type="ECO:0000313" key="3">
    <source>
        <dbReference type="EMBL" id="MBC2380311.1"/>
    </source>
</evidence>
<comment type="PTM">
    <text evidence="1">Cleaved by prepilin peptidase.</text>
</comment>
<sequence length="108" mass="12137">MIALTIFATLAAAVITAGHYSLQQNSRLKEQMQCVWLADNQLSELRLQAASPGRQQLLRHFDQSDWVVEQIITPDTDPRMLKVDISVTRQGSDQPAYSTSSWVLAVHE</sequence>
<dbReference type="Pfam" id="PF02501">
    <property type="entry name" value="T2SSI"/>
    <property type="match status" value="1"/>
</dbReference>